<evidence type="ECO:0000256" key="7">
    <source>
        <dbReference type="RuleBase" id="RU363032"/>
    </source>
</evidence>
<dbReference type="EMBL" id="CADCTK010000012">
    <property type="protein sequence ID" value="CAA9209963.1"/>
    <property type="molecule type" value="Genomic_DNA"/>
</dbReference>
<feature type="transmembrane region" description="Helical" evidence="7">
    <location>
        <begin position="335"/>
        <end position="355"/>
    </location>
</feature>
<evidence type="ECO:0000256" key="6">
    <source>
        <dbReference type="ARBA" id="ARBA00023136"/>
    </source>
</evidence>
<name>A0A6J4GY45_9CHLR</name>
<dbReference type="Pfam" id="PF00528">
    <property type="entry name" value="BPD_transp_1"/>
    <property type="match status" value="1"/>
</dbReference>
<keyword evidence="6 7" id="KW-0472">Membrane</keyword>
<dbReference type="InterPro" id="IPR000515">
    <property type="entry name" value="MetI-like"/>
</dbReference>
<feature type="domain" description="ABC transmembrane type-1" evidence="8">
    <location>
        <begin position="198"/>
        <end position="385"/>
    </location>
</feature>
<dbReference type="GO" id="GO:0015416">
    <property type="term" value="F:ABC-type phosphonate transporter activity"/>
    <property type="evidence" value="ECO:0007669"/>
    <property type="project" value="InterPro"/>
</dbReference>
<evidence type="ECO:0000256" key="1">
    <source>
        <dbReference type="ARBA" id="ARBA00004651"/>
    </source>
</evidence>
<dbReference type="PROSITE" id="PS50928">
    <property type="entry name" value="ABC_TM1"/>
    <property type="match status" value="1"/>
</dbReference>
<gene>
    <name evidence="9" type="ORF">AVDCRST_MAG26-48</name>
</gene>
<keyword evidence="3" id="KW-1003">Cell membrane</keyword>
<feature type="transmembrane region" description="Helical" evidence="7">
    <location>
        <begin position="26"/>
        <end position="45"/>
    </location>
</feature>
<feature type="transmembrane region" description="Helical" evidence="7">
    <location>
        <begin position="367"/>
        <end position="388"/>
    </location>
</feature>
<dbReference type="InterPro" id="IPR005769">
    <property type="entry name" value="PhnE/PtxC"/>
</dbReference>
<evidence type="ECO:0000259" key="8">
    <source>
        <dbReference type="PROSITE" id="PS50928"/>
    </source>
</evidence>
<feature type="transmembrane region" description="Helical" evidence="7">
    <location>
        <begin position="254"/>
        <end position="277"/>
    </location>
</feature>
<dbReference type="AlphaFoldDB" id="A0A6J4GY45"/>
<keyword evidence="5 7" id="KW-1133">Transmembrane helix</keyword>
<dbReference type="SUPFAM" id="SSF161098">
    <property type="entry name" value="MetI-like"/>
    <property type="match status" value="1"/>
</dbReference>
<dbReference type="PANTHER" id="PTHR30043">
    <property type="entry name" value="PHOSPHONATES TRANSPORT SYSTEM PERMEASE PROTEIN"/>
    <property type="match status" value="1"/>
</dbReference>
<accession>A0A6J4GY45</accession>
<proteinExistence type="inferred from homology"/>
<dbReference type="InterPro" id="IPR035906">
    <property type="entry name" value="MetI-like_sf"/>
</dbReference>
<dbReference type="CDD" id="cd06261">
    <property type="entry name" value="TM_PBP2"/>
    <property type="match status" value="1"/>
</dbReference>
<keyword evidence="4 7" id="KW-0812">Transmembrane</keyword>
<dbReference type="PANTHER" id="PTHR30043:SF1">
    <property type="entry name" value="ABC TRANSPORT SYSTEM PERMEASE PROTEIN P69"/>
    <property type="match status" value="1"/>
</dbReference>
<organism evidence="9">
    <name type="scientific">uncultured Chloroflexia bacterium</name>
    <dbReference type="NCBI Taxonomy" id="1672391"/>
    <lineage>
        <taxon>Bacteria</taxon>
        <taxon>Bacillati</taxon>
        <taxon>Chloroflexota</taxon>
        <taxon>Chloroflexia</taxon>
        <taxon>environmental samples</taxon>
    </lineage>
</organism>
<comment type="similarity">
    <text evidence="7">Belongs to the binding-protein-dependent transport system permease family.</text>
</comment>
<dbReference type="GO" id="GO:0005886">
    <property type="term" value="C:plasma membrane"/>
    <property type="evidence" value="ECO:0007669"/>
    <property type="project" value="UniProtKB-SubCell"/>
</dbReference>
<keyword evidence="2 7" id="KW-0813">Transport</keyword>
<sequence length="393" mass="42211">MSVQTQPSLSAPPAVAPSRRSRVRRWFWFVLIAVLLVWAADATAVDPARLVTDVPKVRGILTDLFQPSLATRGAETQQAFGRVEVPCVSGIGSPPSTEEGPALRFSSSCLNARDSVTISGTGFRPDTQGRIYWQPPQSQGRLRDERFTTDAAGAFSVETDIPPLLAERGGETEVSAELVWQSGRLRPSEALTTTLRALLETIFLALMATTLGAIVAIPVAFLGARNLMPHTPLGNAAYTTTRAVFNLARAVEPLILATIFAIWVGFGPFAGVLALSVSTIANIGKLYAEAAESINMGPLEALRASGANELQVIGYGVVPQLVPPYLSFTIYYWDINVRMSTIIGFVGGGGIGLELSRWINQLQWNNAATAVWGIVIVVLVMDYASAVVREKIT</sequence>
<evidence type="ECO:0000313" key="9">
    <source>
        <dbReference type="EMBL" id="CAA9209963.1"/>
    </source>
</evidence>
<protein>
    <submittedName>
        <fullName evidence="9">Phosphonate ABC transporter permease protein phnE</fullName>
    </submittedName>
</protein>
<comment type="subcellular location">
    <subcellularLocation>
        <location evidence="1 7">Cell membrane</location>
        <topology evidence="1 7">Multi-pass membrane protein</topology>
    </subcellularLocation>
</comment>
<evidence type="ECO:0000256" key="2">
    <source>
        <dbReference type="ARBA" id="ARBA00022448"/>
    </source>
</evidence>
<evidence type="ECO:0000256" key="5">
    <source>
        <dbReference type="ARBA" id="ARBA00022989"/>
    </source>
</evidence>
<dbReference type="NCBIfam" id="TIGR01097">
    <property type="entry name" value="PhnE"/>
    <property type="match status" value="1"/>
</dbReference>
<feature type="transmembrane region" description="Helical" evidence="7">
    <location>
        <begin position="202"/>
        <end position="224"/>
    </location>
</feature>
<evidence type="ECO:0000256" key="4">
    <source>
        <dbReference type="ARBA" id="ARBA00022692"/>
    </source>
</evidence>
<evidence type="ECO:0000256" key="3">
    <source>
        <dbReference type="ARBA" id="ARBA00022475"/>
    </source>
</evidence>
<dbReference type="Gene3D" id="1.10.3720.10">
    <property type="entry name" value="MetI-like"/>
    <property type="match status" value="1"/>
</dbReference>
<reference evidence="9" key="1">
    <citation type="submission" date="2020-02" db="EMBL/GenBank/DDBJ databases">
        <authorList>
            <person name="Meier V. D."/>
        </authorList>
    </citation>
    <scope>NUCLEOTIDE SEQUENCE</scope>
    <source>
        <strain evidence="9">AVDCRST_MAG26</strain>
    </source>
</reference>